<protein>
    <submittedName>
        <fullName evidence="11">H+/Cl-antiporter ClcA</fullName>
    </submittedName>
</protein>
<keyword evidence="2" id="KW-0813">Transport</keyword>
<feature type="transmembrane region" description="Helical" evidence="10">
    <location>
        <begin position="300"/>
        <end position="323"/>
    </location>
</feature>
<evidence type="ECO:0000313" key="11">
    <source>
        <dbReference type="EMBL" id="SMB87725.1"/>
    </source>
</evidence>
<dbReference type="InterPro" id="IPR050368">
    <property type="entry name" value="ClC-type_chloride_channel"/>
</dbReference>
<keyword evidence="6 10" id="KW-0472">Membrane</keyword>
<feature type="transmembrane region" description="Helical" evidence="10">
    <location>
        <begin position="187"/>
        <end position="206"/>
    </location>
</feature>
<accession>A0A1W1V316</accession>
<feature type="transmembrane region" description="Helical" evidence="10">
    <location>
        <begin position="61"/>
        <end position="78"/>
    </location>
</feature>
<name>A0A1W1V316_9PAST</name>
<evidence type="ECO:0000256" key="2">
    <source>
        <dbReference type="ARBA" id="ARBA00022448"/>
    </source>
</evidence>
<keyword evidence="4 10" id="KW-1133">Transmembrane helix</keyword>
<evidence type="ECO:0000256" key="7">
    <source>
        <dbReference type="ARBA" id="ARBA00023173"/>
    </source>
</evidence>
<dbReference type="EMBL" id="FWWV01000035">
    <property type="protein sequence ID" value="SMB87725.1"/>
    <property type="molecule type" value="Genomic_DNA"/>
</dbReference>
<evidence type="ECO:0000256" key="8">
    <source>
        <dbReference type="ARBA" id="ARBA00023214"/>
    </source>
</evidence>
<gene>
    <name evidence="11" type="ORF">SAMN05660772_01070</name>
</gene>
<feature type="transmembrane region" description="Helical" evidence="10">
    <location>
        <begin position="222"/>
        <end position="241"/>
    </location>
</feature>
<dbReference type="PANTHER" id="PTHR43427">
    <property type="entry name" value="CHLORIDE CHANNEL PROTEIN CLC-E"/>
    <property type="match status" value="1"/>
</dbReference>
<feature type="transmembrane region" description="Helical" evidence="10">
    <location>
        <begin position="99"/>
        <end position="121"/>
    </location>
</feature>
<keyword evidence="8" id="KW-0868">Chloride</keyword>
<sequence>MNISLRFFLSLLVVGVLAGLVGFALTELMHFTQHHAFGYALHGEEIAFRIGAEHAAPQRRWLVLTLCGVLAGGGWYAIHRWGSRLVGFKAAMANPQQGMPLFTTLAHALLQIITVGLGSPLGREGAPREMSAAFASLWIRKVRLSDDDAALLIACAAGAGLAAVYNVPLAATIFILETLVLALNPRVIFAALLTSVTATLVVRYTLGDLVQYHLINVEVNHALLWFALLIGPLITVSVKLFRYTTALFPIIARDDKRIIPLAILLFSLIGVVAIFFPDVLGNGKAGNQLAFAGLLDWHSGLTLLLMKWLVVLLALAAGAYGGLITPSMMLGGILALSLALAWNGFFPTISIETAALIGATAFLAVSLKMPLTAIVFALELTRAPVEIVLPLALAVASAWCVEKGLFDHADKTKTAL</sequence>
<feature type="transmembrane region" description="Helical" evidence="10">
    <location>
        <begin position="7"/>
        <end position="25"/>
    </location>
</feature>
<dbReference type="Gene3D" id="1.10.3080.10">
    <property type="entry name" value="Clc chloride channel"/>
    <property type="match status" value="1"/>
</dbReference>
<evidence type="ECO:0000256" key="9">
    <source>
        <dbReference type="ARBA" id="ARBA00023303"/>
    </source>
</evidence>
<dbReference type="STRING" id="1122938.SAMN05660772_01070"/>
<reference evidence="12" key="1">
    <citation type="submission" date="2017-04" db="EMBL/GenBank/DDBJ databases">
        <authorList>
            <person name="Varghese N."/>
            <person name="Submissions S."/>
        </authorList>
    </citation>
    <scope>NUCLEOTIDE SEQUENCE [LARGE SCALE GENOMIC DNA]</scope>
    <source>
        <strain evidence="12">DSM 23072</strain>
    </source>
</reference>
<evidence type="ECO:0000313" key="12">
    <source>
        <dbReference type="Proteomes" id="UP000192408"/>
    </source>
</evidence>
<dbReference type="SUPFAM" id="SSF81340">
    <property type="entry name" value="Clc chloride channel"/>
    <property type="match status" value="1"/>
</dbReference>
<evidence type="ECO:0000256" key="10">
    <source>
        <dbReference type="SAM" id="Phobius"/>
    </source>
</evidence>
<comment type="subcellular location">
    <subcellularLocation>
        <location evidence="1">Membrane</location>
        <topology evidence="1">Multi-pass membrane protein</topology>
    </subcellularLocation>
</comment>
<keyword evidence="7" id="KW-0869">Chloride channel</keyword>
<dbReference type="RefSeq" id="WP_084257618.1">
    <property type="nucleotide sequence ID" value="NZ_FWWV01000035.1"/>
</dbReference>
<keyword evidence="9" id="KW-0407">Ion channel</keyword>
<proteinExistence type="predicted"/>
<organism evidence="11 12">
    <name type="scientific">Pasteurella testudinis DSM 23072</name>
    <dbReference type="NCBI Taxonomy" id="1122938"/>
    <lineage>
        <taxon>Bacteria</taxon>
        <taxon>Pseudomonadati</taxon>
        <taxon>Pseudomonadota</taxon>
        <taxon>Gammaproteobacteria</taxon>
        <taxon>Pasteurellales</taxon>
        <taxon>Pasteurellaceae</taxon>
        <taxon>Pasteurella</taxon>
    </lineage>
</organism>
<keyword evidence="12" id="KW-1185">Reference proteome</keyword>
<evidence type="ECO:0000256" key="5">
    <source>
        <dbReference type="ARBA" id="ARBA00023065"/>
    </source>
</evidence>
<dbReference type="CDD" id="cd01033">
    <property type="entry name" value="ClC_like"/>
    <property type="match status" value="1"/>
</dbReference>
<feature type="transmembrane region" description="Helical" evidence="10">
    <location>
        <begin position="261"/>
        <end position="280"/>
    </location>
</feature>
<dbReference type="GO" id="GO:0034707">
    <property type="term" value="C:chloride channel complex"/>
    <property type="evidence" value="ECO:0007669"/>
    <property type="project" value="UniProtKB-KW"/>
</dbReference>
<dbReference type="Pfam" id="PF00654">
    <property type="entry name" value="Voltage_CLC"/>
    <property type="match status" value="1"/>
</dbReference>
<dbReference type="GO" id="GO:0005254">
    <property type="term" value="F:chloride channel activity"/>
    <property type="evidence" value="ECO:0007669"/>
    <property type="project" value="UniProtKB-KW"/>
</dbReference>
<dbReference type="InterPro" id="IPR014743">
    <property type="entry name" value="Cl-channel_core"/>
</dbReference>
<dbReference type="PANTHER" id="PTHR43427:SF6">
    <property type="entry name" value="CHLORIDE CHANNEL PROTEIN CLC-E"/>
    <property type="match status" value="1"/>
</dbReference>
<evidence type="ECO:0000256" key="1">
    <source>
        <dbReference type="ARBA" id="ARBA00004141"/>
    </source>
</evidence>
<keyword evidence="3 10" id="KW-0812">Transmembrane</keyword>
<feature type="transmembrane region" description="Helical" evidence="10">
    <location>
        <begin position="149"/>
        <end position="175"/>
    </location>
</feature>
<feature type="transmembrane region" description="Helical" evidence="10">
    <location>
        <begin position="330"/>
        <end position="349"/>
    </location>
</feature>
<evidence type="ECO:0000256" key="4">
    <source>
        <dbReference type="ARBA" id="ARBA00022989"/>
    </source>
</evidence>
<feature type="transmembrane region" description="Helical" evidence="10">
    <location>
        <begin position="355"/>
        <end position="378"/>
    </location>
</feature>
<dbReference type="AlphaFoldDB" id="A0A1W1V316"/>
<keyword evidence="5" id="KW-0406">Ion transport</keyword>
<evidence type="ECO:0000256" key="6">
    <source>
        <dbReference type="ARBA" id="ARBA00023136"/>
    </source>
</evidence>
<dbReference type="PRINTS" id="PR00762">
    <property type="entry name" value="CLCHANNEL"/>
</dbReference>
<evidence type="ECO:0000256" key="3">
    <source>
        <dbReference type="ARBA" id="ARBA00022692"/>
    </source>
</evidence>
<dbReference type="InterPro" id="IPR001807">
    <property type="entry name" value="ClC"/>
</dbReference>
<dbReference type="Proteomes" id="UP000192408">
    <property type="component" value="Unassembled WGS sequence"/>
</dbReference>